<dbReference type="Gene3D" id="2.130.10.10">
    <property type="entry name" value="YVTN repeat-like/Quinoprotein amine dehydrogenase"/>
    <property type="match status" value="1"/>
</dbReference>
<evidence type="ECO:0000256" key="2">
    <source>
        <dbReference type="ARBA" id="ARBA00022526"/>
    </source>
</evidence>
<dbReference type="SUPFAM" id="SSF51004">
    <property type="entry name" value="C-terminal (heme d1) domain of cytochrome cd1-nitrite reductase"/>
    <property type="match status" value="1"/>
</dbReference>
<evidence type="ECO:0000313" key="5">
    <source>
        <dbReference type="Proteomes" id="UP000321579"/>
    </source>
</evidence>
<dbReference type="PROSITE" id="PS51257">
    <property type="entry name" value="PROKAR_LIPOPROTEIN"/>
    <property type="match status" value="1"/>
</dbReference>
<gene>
    <name evidence="4" type="ORF">FGL01_22130</name>
</gene>
<accession>A0A511CJL4</accession>
<comment type="similarity">
    <text evidence="1">Belongs to the cycloisomerase 2 family.</text>
</comment>
<reference evidence="4 5" key="1">
    <citation type="submission" date="2019-07" db="EMBL/GenBank/DDBJ databases">
        <title>Whole genome shotgun sequence of Flavobacterium glycines NBRC 105008.</title>
        <authorList>
            <person name="Hosoyama A."/>
            <person name="Uohara A."/>
            <person name="Ohji S."/>
            <person name="Ichikawa N."/>
        </authorList>
    </citation>
    <scope>NUCLEOTIDE SEQUENCE [LARGE SCALE GENOMIC DNA]</scope>
    <source>
        <strain evidence="4 5">NBRC 105008</strain>
    </source>
</reference>
<dbReference type="InterPro" id="IPR011048">
    <property type="entry name" value="Haem_d1_sf"/>
</dbReference>
<dbReference type="Proteomes" id="UP000321579">
    <property type="component" value="Unassembled WGS sequence"/>
</dbReference>
<dbReference type="InterPro" id="IPR019405">
    <property type="entry name" value="Lactonase_7-beta_prop"/>
</dbReference>
<dbReference type="InterPro" id="IPR050282">
    <property type="entry name" value="Cycloisomerase_2"/>
</dbReference>
<dbReference type="GO" id="GO:0006006">
    <property type="term" value="P:glucose metabolic process"/>
    <property type="evidence" value="ECO:0007669"/>
    <property type="project" value="UniProtKB-KW"/>
</dbReference>
<dbReference type="FunFam" id="2.130.10.10:FF:000306">
    <property type="entry name" value="3-carboxymuconate cyclase"/>
    <property type="match status" value="1"/>
</dbReference>
<dbReference type="EMBL" id="BJVF01000004">
    <property type="protein sequence ID" value="GEL11474.1"/>
    <property type="molecule type" value="Genomic_DNA"/>
</dbReference>
<dbReference type="PANTHER" id="PTHR30344">
    <property type="entry name" value="6-PHOSPHOGLUCONOLACTONASE-RELATED"/>
    <property type="match status" value="1"/>
</dbReference>
<protein>
    <submittedName>
        <fullName evidence="4">6-phosphogluconolactonase</fullName>
    </submittedName>
</protein>
<dbReference type="AlphaFoldDB" id="A0A511CJL4"/>
<sequence length="380" mass="42211">MYFSKALKTKEMKKNILITLLLLSCICIQAQEKKFNLIIGTYTKSCESKGIYVYDFNAETGDFQFKSSTENVINPSFVSVSKNNDFIYSVNEDGPKSTVSAFKYDTSNAKIEFVNKQEIHNPGPCYIINDDKNVITANYTGGSVAVFGKNKNGSLTELKQLIKHSGKGINPARQEKSHVHSVQFSPDHQFVLATDLGTDKMYLYQYNPKVAKPLELKDSIKVKAGSGPRHFAFSKNGQQLYLLQELDGTLSVFNYNKGKLVLVQETTVLAPDFKGTSTAADIHISPDQRFLYATNRKEANTISCFKILKDGKLALASRTSSLGDGPRNFAIDPTGNFLLVGHQYTNNVVVFKRNKETGALTDTGKRIELCAPVCLVFTEK</sequence>
<dbReference type="GO" id="GO:0017057">
    <property type="term" value="F:6-phosphogluconolactonase activity"/>
    <property type="evidence" value="ECO:0007669"/>
    <property type="project" value="TreeGrafter"/>
</dbReference>
<evidence type="ECO:0000256" key="1">
    <source>
        <dbReference type="ARBA" id="ARBA00005564"/>
    </source>
</evidence>
<keyword evidence="2" id="KW-0119">Carbohydrate metabolism</keyword>
<dbReference type="Pfam" id="PF10282">
    <property type="entry name" value="Lactonase"/>
    <property type="match status" value="1"/>
</dbReference>
<keyword evidence="3" id="KW-0732">Signal</keyword>
<name>A0A511CJL4_9FLAO</name>
<organism evidence="4 5">
    <name type="scientific">Flavobacterium glycines</name>
    <dbReference type="NCBI Taxonomy" id="551990"/>
    <lineage>
        <taxon>Bacteria</taxon>
        <taxon>Pseudomonadati</taxon>
        <taxon>Bacteroidota</taxon>
        <taxon>Flavobacteriia</taxon>
        <taxon>Flavobacteriales</taxon>
        <taxon>Flavobacteriaceae</taxon>
        <taxon>Flavobacterium</taxon>
    </lineage>
</organism>
<comment type="caution">
    <text evidence="4">The sequence shown here is derived from an EMBL/GenBank/DDBJ whole genome shotgun (WGS) entry which is preliminary data.</text>
</comment>
<evidence type="ECO:0000256" key="3">
    <source>
        <dbReference type="SAM" id="SignalP"/>
    </source>
</evidence>
<proteinExistence type="inferred from homology"/>
<evidence type="ECO:0000313" key="4">
    <source>
        <dbReference type="EMBL" id="GEL11474.1"/>
    </source>
</evidence>
<dbReference type="PANTHER" id="PTHR30344:SF1">
    <property type="entry name" value="6-PHOSPHOGLUCONOLACTONASE"/>
    <property type="match status" value="1"/>
</dbReference>
<feature type="chain" id="PRO_5021898133" evidence="3">
    <location>
        <begin position="31"/>
        <end position="380"/>
    </location>
</feature>
<feature type="signal peptide" evidence="3">
    <location>
        <begin position="1"/>
        <end position="30"/>
    </location>
</feature>
<keyword evidence="2" id="KW-0313">Glucose metabolism</keyword>
<dbReference type="InterPro" id="IPR015943">
    <property type="entry name" value="WD40/YVTN_repeat-like_dom_sf"/>
</dbReference>